<feature type="region of interest" description="Disordered" evidence="1">
    <location>
        <begin position="585"/>
        <end position="616"/>
    </location>
</feature>
<dbReference type="HOGENOM" id="CLU_397469_0_0_1"/>
<reference evidence="4" key="2">
    <citation type="submission" date="2015-01" db="EMBL/GenBank/DDBJ databases">
        <title>Evolutionary Origins and Diversification of the Mycorrhizal Mutualists.</title>
        <authorList>
            <consortium name="DOE Joint Genome Institute"/>
            <consortium name="Mycorrhizal Genomics Consortium"/>
            <person name="Kohler A."/>
            <person name="Kuo A."/>
            <person name="Nagy L.G."/>
            <person name="Floudas D."/>
            <person name="Copeland A."/>
            <person name="Barry K.W."/>
            <person name="Cichocki N."/>
            <person name="Veneault-Fourrey C."/>
            <person name="LaButti K."/>
            <person name="Lindquist E.A."/>
            <person name="Lipzen A."/>
            <person name="Lundell T."/>
            <person name="Morin E."/>
            <person name="Murat C."/>
            <person name="Riley R."/>
            <person name="Ohm R."/>
            <person name="Sun H."/>
            <person name="Tunlid A."/>
            <person name="Henrissat B."/>
            <person name="Grigoriev I.V."/>
            <person name="Hibbett D.S."/>
            <person name="Martin F."/>
        </authorList>
    </citation>
    <scope>NUCLEOTIDE SEQUENCE [LARGE SCALE GENOMIC DNA]</scope>
    <source>
        <strain evidence="4">F 1598</strain>
    </source>
</reference>
<dbReference type="EMBL" id="KN833046">
    <property type="protein sequence ID" value="KIM75494.1"/>
    <property type="molecule type" value="Genomic_DNA"/>
</dbReference>
<proteinExistence type="predicted"/>
<dbReference type="InParanoid" id="A0A0C3F657"/>
<feature type="compositionally biased region" description="Basic and acidic residues" evidence="1">
    <location>
        <begin position="243"/>
        <end position="254"/>
    </location>
</feature>
<dbReference type="Gene3D" id="3.40.970.10">
    <property type="entry name" value="Ribonuclease H1, N-terminal domain"/>
    <property type="match status" value="1"/>
</dbReference>
<feature type="compositionally biased region" description="Low complexity" evidence="1">
    <location>
        <begin position="369"/>
        <end position="383"/>
    </location>
</feature>
<feature type="compositionally biased region" description="Polar residues" evidence="1">
    <location>
        <begin position="590"/>
        <end position="616"/>
    </location>
</feature>
<feature type="compositionally biased region" description="Polar residues" evidence="1">
    <location>
        <begin position="130"/>
        <end position="148"/>
    </location>
</feature>
<evidence type="ECO:0000259" key="2">
    <source>
        <dbReference type="Pfam" id="PF01693"/>
    </source>
</evidence>
<feature type="region of interest" description="Disordered" evidence="1">
    <location>
        <begin position="550"/>
        <end position="572"/>
    </location>
</feature>
<dbReference type="InterPro" id="IPR009027">
    <property type="entry name" value="Ribosomal_bL9/RNase_H1_N"/>
</dbReference>
<keyword evidence="4" id="KW-1185">Reference proteome</keyword>
<organism evidence="3 4">
    <name type="scientific">Piloderma croceum (strain F 1598)</name>
    <dbReference type="NCBI Taxonomy" id="765440"/>
    <lineage>
        <taxon>Eukaryota</taxon>
        <taxon>Fungi</taxon>
        <taxon>Dikarya</taxon>
        <taxon>Basidiomycota</taxon>
        <taxon>Agaricomycotina</taxon>
        <taxon>Agaricomycetes</taxon>
        <taxon>Agaricomycetidae</taxon>
        <taxon>Atheliales</taxon>
        <taxon>Atheliaceae</taxon>
        <taxon>Piloderma</taxon>
    </lineage>
</organism>
<feature type="compositionally biased region" description="Basic and acidic residues" evidence="1">
    <location>
        <begin position="225"/>
        <end position="236"/>
    </location>
</feature>
<feature type="compositionally biased region" description="Polar residues" evidence="1">
    <location>
        <begin position="342"/>
        <end position="355"/>
    </location>
</feature>
<feature type="compositionally biased region" description="Low complexity" evidence="1">
    <location>
        <begin position="312"/>
        <end position="330"/>
    </location>
</feature>
<dbReference type="SUPFAM" id="SSF55658">
    <property type="entry name" value="L9 N-domain-like"/>
    <property type="match status" value="1"/>
</dbReference>
<feature type="compositionally biased region" description="Low complexity" evidence="1">
    <location>
        <begin position="115"/>
        <end position="124"/>
    </location>
</feature>
<protein>
    <recommendedName>
        <fullName evidence="2">Ribonuclease H1 N-terminal domain-containing protein</fullName>
    </recommendedName>
</protein>
<dbReference type="InterPro" id="IPR037056">
    <property type="entry name" value="RNase_H1_N_sf"/>
</dbReference>
<feature type="compositionally biased region" description="Low complexity" evidence="1">
    <location>
        <begin position="213"/>
        <end position="224"/>
    </location>
</feature>
<feature type="compositionally biased region" description="Polar residues" evidence="1">
    <location>
        <begin position="276"/>
        <end position="291"/>
    </location>
</feature>
<name>A0A0C3F657_PILCF</name>
<accession>A0A0C3F657</accession>
<feature type="compositionally biased region" description="Polar residues" evidence="1">
    <location>
        <begin position="415"/>
        <end position="441"/>
    </location>
</feature>
<dbReference type="AlphaFoldDB" id="A0A0C3F657"/>
<feature type="region of interest" description="Disordered" evidence="1">
    <location>
        <begin position="65"/>
        <end position="292"/>
    </location>
</feature>
<feature type="compositionally biased region" description="Polar residues" evidence="1">
    <location>
        <begin position="450"/>
        <end position="461"/>
    </location>
</feature>
<evidence type="ECO:0000256" key="1">
    <source>
        <dbReference type="SAM" id="MobiDB-lite"/>
    </source>
</evidence>
<evidence type="ECO:0000313" key="4">
    <source>
        <dbReference type="Proteomes" id="UP000054166"/>
    </source>
</evidence>
<evidence type="ECO:0000313" key="3">
    <source>
        <dbReference type="EMBL" id="KIM75494.1"/>
    </source>
</evidence>
<feature type="region of interest" description="Disordered" evidence="1">
    <location>
        <begin position="311"/>
        <end position="532"/>
    </location>
</feature>
<reference evidence="3 4" key="1">
    <citation type="submission" date="2014-04" db="EMBL/GenBank/DDBJ databases">
        <authorList>
            <consortium name="DOE Joint Genome Institute"/>
            <person name="Kuo A."/>
            <person name="Tarkka M."/>
            <person name="Buscot F."/>
            <person name="Kohler A."/>
            <person name="Nagy L.G."/>
            <person name="Floudas D."/>
            <person name="Copeland A."/>
            <person name="Barry K.W."/>
            <person name="Cichocki N."/>
            <person name="Veneault-Fourrey C."/>
            <person name="LaButti K."/>
            <person name="Lindquist E.A."/>
            <person name="Lipzen A."/>
            <person name="Lundell T."/>
            <person name="Morin E."/>
            <person name="Murat C."/>
            <person name="Sun H."/>
            <person name="Tunlid A."/>
            <person name="Henrissat B."/>
            <person name="Grigoriev I.V."/>
            <person name="Hibbett D.S."/>
            <person name="Martin F."/>
            <person name="Nordberg H.P."/>
            <person name="Cantor M.N."/>
            <person name="Hua S.X."/>
        </authorList>
    </citation>
    <scope>NUCLEOTIDE SEQUENCE [LARGE SCALE GENOMIC DNA]</scope>
    <source>
        <strain evidence="3 4">F 1598</strain>
    </source>
</reference>
<feature type="compositionally biased region" description="Polar residues" evidence="1">
    <location>
        <begin position="94"/>
        <end position="105"/>
    </location>
</feature>
<dbReference type="InterPro" id="IPR011320">
    <property type="entry name" value="RNase_H1_N"/>
</dbReference>
<feature type="region of interest" description="Disordered" evidence="1">
    <location>
        <begin position="653"/>
        <end position="693"/>
    </location>
</feature>
<dbReference type="Pfam" id="PF01693">
    <property type="entry name" value="Cauli_VI"/>
    <property type="match status" value="1"/>
</dbReference>
<feature type="compositionally biased region" description="Polar residues" evidence="1">
    <location>
        <begin position="500"/>
        <end position="518"/>
    </location>
</feature>
<sequence length="693" mass="73341">MVMNKWYVITRASPDRPDTRLGVYDNWPEVAEQVLGMRGAIYQGFTTEAAAISVWERAQARAQAAGNANNGTGTGTVLGSDGRAGQAGALDTNIGASPRTNNANVNVGRGRTRTHTSAAATRTHNGVASPGNTIINRTVAGTRNSTYPSPEPSVRGDTSIRNQRHHSRGRSISLSSEPEGPESRLSVDASISCRNVERSKPRTRTKTLVSVSANPPARATARGTPPREQRSHDRVRSISMRSPETERPKAERLRAQVSVDTADRNRTKTRGMHPSGSVSTQVSGDTSFTTAKSDRTRSWVAEMSIVLSGVPESATEGATTRTRSRAGARANNGVRDDLQLARGTTTPSAVRSTGRSPPVPSPCATVDTSYAISISSESSPSEAAQRREVLRHNSRSSRSTRTAPLPSPHSGLPTHISQDVSLTDHSSASQSPRTSSYRTAPSSPPIKITQAESTKASPSRKTASRADSASEEAEKSSRRNAVNSALSSLPRVEAIKSESLKSQPSQKVASSKTDSVPLSPSKRAGSSLHQKAVNSISSVKVTQMVSLKQGTPQTAGLSRAGSVRQSPSIQAGPSIAADADSFFAEPASPKINTPSRSSKITPQAQPQTLEQRNAAASTPGSLYPGLICQSNIVDAVGFIEALHVDDVVPDAQFDPRSPMRRGGTRNLGQPCISDGRGRPSPLTDVPTLRSFSP</sequence>
<feature type="domain" description="Ribonuclease H1 N-terminal" evidence="2">
    <location>
        <begin position="22"/>
        <end position="51"/>
    </location>
</feature>
<dbReference type="Proteomes" id="UP000054166">
    <property type="component" value="Unassembled WGS sequence"/>
</dbReference>
<gene>
    <name evidence="3" type="ORF">PILCRDRAFT_827203</name>
</gene>